<dbReference type="InterPro" id="IPR013321">
    <property type="entry name" value="Arc_rbn_hlx_hlx"/>
</dbReference>
<evidence type="ECO:0000259" key="1">
    <source>
        <dbReference type="Pfam" id="PF01402"/>
    </source>
</evidence>
<dbReference type="Proteomes" id="UP000001416">
    <property type="component" value="Chromosome"/>
</dbReference>
<dbReference type="GO" id="GO:0006355">
    <property type="term" value="P:regulation of DNA-templated transcription"/>
    <property type="evidence" value="ECO:0007669"/>
    <property type="project" value="InterPro"/>
</dbReference>
<dbReference type="HOGENOM" id="CLU_2586142_0_0_4"/>
<dbReference type="AlphaFoldDB" id="Q82UB4"/>
<keyword evidence="3" id="KW-1185">Reference proteome</keyword>
<protein>
    <submittedName>
        <fullName evidence="2">Helix-turn-helix protein, CopG family</fullName>
    </submittedName>
</protein>
<dbReference type="InterPro" id="IPR010985">
    <property type="entry name" value="Ribbon_hlx_hlx"/>
</dbReference>
<dbReference type="SUPFAM" id="SSF47598">
    <property type="entry name" value="Ribbon-helix-helix"/>
    <property type="match status" value="1"/>
</dbReference>
<evidence type="ECO:0000313" key="2">
    <source>
        <dbReference type="EMBL" id="CAD85491.1"/>
    </source>
</evidence>
<dbReference type="CDD" id="cd22231">
    <property type="entry name" value="RHH_NikR_HicB-like"/>
    <property type="match status" value="1"/>
</dbReference>
<dbReference type="OrthoDB" id="9800125at2"/>
<dbReference type="InterPro" id="IPR002145">
    <property type="entry name" value="CopG"/>
</dbReference>
<proteinExistence type="predicted"/>
<evidence type="ECO:0000313" key="3">
    <source>
        <dbReference type="Proteomes" id="UP000001416"/>
    </source>
</evidence>
<sequence>MSQTKVAITIEEEVLARVDALVRQRVFANRSRAIQEAVQEKLERMDRSRLAEECAKLDPAFEKAMADEGLSEELVAWPKY</sequence>
<gene>
    <name evidence="2" type="ordered locus">NE1580</name>
</gene>
<dbReference type="Gene3D" id="1.10.1220.10">
    <property type="entry name" value="Met repressor-like"/>
    <property type="match status" value="1"/>
</dbReference>
<reference evidence="2 3" key="1">
    <citation type="journal article" date="2003" name="J. Bacteriol.">
        <title>Complete genome sequence of the ammonia-oxidizing bacterium and obligate chemolithoautotroph Nitrosomonas europaea.</title>
        <authorList>
            <person name="Chain P."/>
            <person name="Lamerdin J."/>
            <person name="Larimer F."/>
            <person name="Regala W."/>
            <person name="Land M."/>
            <person name="Hauser L."/>
            <person name="Hooper A."/>
            <person name="Klotz M."/>
            <person name="Norton J."/>
            <person name="Sayavedra-Soto L."/>
            <person name="Arciero D."/>
            <person name="Hommes N."/>
            <person name="Whittaker M."/>
            <person name="Arp D."/>
        </authorList>
    </citation>
    <scope>NUCLEOTIDE SEQUENCE [LARGE SCALE GENOMIC DNA]</scope>
    <source>
        <strain evidence="3">ATCC 19718 / CIP 103999 / KCTC 2705 / NBRC 14298</strain>
    </source>
</reference>
<name>Q82UB4_NITEU</name>
<dbReference type="KEGG" id="neu:NE1580"/>
<dbReference type="EMBL" id="AL954747">
    <property type="protein sequence ID" value="CAD85491.1"/>
    <property type="molecule type" value="Genomic_DNA"/>
</dbReference>
<dbReference type="Pfam" id="PF01402">
    <property type="entry name" value="RHH_1"/>
    <property type="match status" value="1"/>
</dbReference>
<feature type="domain" description="Ribbon-helix-helix protein CopG" evidence="1">
    <location>
        <begin position="6"/>
        <end position="44"/>
    </location>
</feature>
<dbReference type="eggNOG" id="COG0864">
    <property type="taxonomic scope" value="Bacteria"/>
</dbReference>
<organism evidence="2 3">
    <name type="scientific">Nitrosomonas europaea (strain ATCC 19718 / CIP 103999 / KCTC 2705 / NBRC 14298)</name>
    <dbReference type="NCBI Taxonomy" id="228410"/>
    <lineage>
        <taxon>Bacteria</taxon>
        <taxon>Pseudomonadati</taxon>
        <taxon>Pseudomonadota</taxon>
        <taxon>Betaproteobacteria</taxon>
        <taxon>Nitrosomonadales</taxon>
        <taxon>Nitrosomonadaceae</taxon>
        <taxon>Nitrosomonas</taxon>
    </lineage>
</organism>
<dbReference type="RefSeq" id="WP_011112144.1">
    <property type="nucleotide sequence ID" value="NC_004757.1"/>
</dbReference>
<dbReference type="GeneID" id="87104747"/>
<accession>Q82UB4</accession>
<dbReference type="STRING" id="228410.NE1580"/>